<evidence type="ECO:0008006" key="4">
    <source>
        <dbReference type="Google" id="ProtNLM"/>
    </source>
</evidence>
<protein>
    <recommendedName>
        <fullName evidence="4">Antitoxin</fullName>
    </recommendedName>
</protein>
<comment type="caution">
    <text evidence="2">The sequence shown here is derived from an EMBL/GenBank/DDBJ whole genome shotgun (WGS) entry which is preliminary data.</text>
</comment>
<feature type="region of interest" description="Disordered" evidence="1">
    <location>
        <begin position="1"/>
        <end position="21"/>
    </location>
</feature>
<name>A0ABS1DIK8_9PROT</name>
<dbReference type="RefSeq" id="WP_200342181.1">
    <property type="nucleotide sequence ID" value="NZ_NRRL01000063.1"/>
</dbReference>
<evidence type="ECO:0000313" key="3">
    <source>
        <dbReference type="Proteomes" id="UP001296873"/>
    </source>
</evidence>
<evidence type="ECO:0000313" key="2">
    <source>
        <dbReference type="EMBL" id="MBK1669836.1"/>
    </source>
</evidence>
<organism evidence="2 3">
    <name type="scientific">Rhodovibrio sodomensis</name>
    <dbReference type="NCBI Taxonomy" id="1088"/>
    <lineage>
        <taxon>Bacteria</taxon>
        <taxon>Pseudomonadati</taxon>
        <taxon>Pseudomonadota</taxon>
        <taxon>Alphaproteobacteria</taxon>
        <taxon>Rhodospirillales</taxon>
        <taxon>Rhodovibrionaceae</taxon>
        <taxon>Rhodovibrio</taxon>
    </lineage>
</organism>
<accession>A0ABS1DIK8</accession>
<proteinExistence type="predicted"/>
<dbReference type="Proteomes" id="UP001296873">
    <property type="component" value="Unassembled WGS sequence"/>
</dbReference>
<keyword evidence="3" id="KW-1185">Reference proteome</keyword>
<evidence type="ECO:0000256" key="1">
    <source>
        <dbReference type="SAM" id="MobiDB-lite"/>
    </source>
</evidence>
<sequence length="61" mass="6743">MTARDNPKWAEKLEERHGHHVRELRSEGLDGLADVIEAVSDGPDPEEIDLDAFTAPKHPGS</sequence>
<dbReference type="EMBL" id="NRRL01000063">
    <property type="protein sequence ID" value="MBK1669836.1"/>
    <property type="molecule type" value="Genomic_DNA"/>
</dbReference>
<feature type="region of interest" description="Disordered" evidence="1">
    <location>
        <begin position="40"/>
        <end position="61"/>
    </location>
</feature>
<reference evidence="2 3" key="1">
    <citation type="journal article" date="2020" name="Microorganisms">
        <title>Osmotic Adaptation and Compatible Solute Biosynthesis of Phototrophic Bacteria as Revealed from Genome Analyses.</title>
        <authorList>
            <person name="Imhoff J.F."/>
            <person name="Rahn T."/>
            <person name="Kunzel S."/>
            <person name="Keller A."/>
            <person name="Neulinger S.C."/>
        </authorList>
    </citation>
    <scope>NUCLEOTIDE SEQUENCE [LARGE SCALE GENOMIC DNA]</scope>
    <source>
        <strain evidence="2 3">DSM 9895</strain>
    </source>
</reference>
<gene>
    <name evidence="2" type="ORF">CKO28_17510</name>
</gene>